<dbReference type="PANTHER" id="PTHR23507:SF1">
    <property type="entry name" value="FI18259P1-RELATED"/>
    <property type="match status" value="1"/>
</dbReference>
<evidence type="ECO:0000313" key="7">
    <source>
        <dbReference type="Proteomes" id="UP000094527"/>
    </source>
</evidence>
<evidence type="ECO:0000256" key="5">
    <source>
        <dbReference type="SAM" id="Phobius"/>
    </source>
</evidence>
<feature type="transmembrane region" description="Helical" evidence="5">
    <location>
        <begin position="350"/>
        <end position="368"/>
    </location>
</feature>
<evidence type="ECO:0000313" key="6">
    <source>
        <dbReference type="EMBL" id="ODN05445.1"/>
    </source>
</evidence>
<dbReference type="EMBL" id="LJIJ01000023">
    <property type="protein sequence ID" value="ODN05445.1"/>
    <property type="molecule type" value="Genomic_DNA"/>
</dbReference>
<dbReference type="Pfam" id="PF07690">
    <property type="entry name" value="MFS_1"/>
    <property type="match status" value="1"/>
</dbReference>
<keyword evidence="4 5" id="KW-0472">Membrane</keyword>
<accession>A0A1D2NK05</accession>
<feature type="transmembrane region" description="Helical" evidence="5">
    <location>
        <begin position="374"/>
        <end position="392"/>
    </location>
</feature>
<dbReference type="OrthoDB" id="3026777at2759"/>
<keyword evidence="3 5" id="KW-1133">Transmembrane helix</keyword>
<dbReference type="AlphaFoldDB" id="A0A1D2NK05"/>
<feature type="transmembrane region" description="Helical" evidence="5">
    <location>
        <begin position="210"/>
        <end position="230"/>
    </location>
</feature>
<keyword evidence="2 5" id="KW-0812">Transmembrane</keyword>
<protein>
    <submittedName>
        <fullName evidence="6">Solute carrier family 46 member 3</fullName>
    </submittedName>
</protein>
<keyword evidence="7" id="KW-1185">Reference proteome</keyword>
<dbReference type="GO" id="GO:0016020">
    <property type="term" value="C:membrane"/>
    <property type="evidence" value="ECO:0007669"/>
    <property type="project" value="UniProtKB-SubCell"/>
</dbReference>
<sequence length="524" mass="57779">MMLIYKLWRKLWHGFKSISVEISALLFMTSVLMTYLIMQDLLIGRICKVNLGYSEEVCKDVIQNTGNYTVEETEVQKIMTSLRKTRAYLDYSIPIIFVLLHGSWSDINGRKFTLLLPCVGFILQALSLFLSMHFEHWDAYTVVLLSTIPKCVSGGDVTFRMAALSYASDISAKHTRTVRTGLVSAAFTLGVPLGFALGGASVKTSLGSDIAFLVSAGICAAAFVITLIFVDNNPNAHAEESSAKIERRKSQIKFWSFANLKSILKSVVLSFDGVSLAGRIQFALLIVVIICINAPIQGEFGIMYLYLRKKLGWDLGDYSLFSTYISLVGVVGTIISVGLFCSYLKLSDPVIGFVAGISQFGGCFMYAFAYNNLMIYLAPTIDMFNGTMGVIGKSMLSKLTPAEDYGKMFSLLGVIELLVPLVFDPTYSTIYEKTMDSFPGAAFLLSAALTVLPQLTFLFYIWKTRNTMTCEITAEQLKTEDAKDGRRMSSFNPKFKSSISIDSISSPVALKSSLSTTTVDTVVY</sequence>
<name>A0A1D2NK05_ORCCI</name>
<dbReference type="OMA" id="IITYMFV"/>
<proteinExistence type="predicted"/>
<feature type="transmembrane region" description="Helical" evidence="5">
    <location>
        <begin position="111"/>
        <end position="130"/>
    </location>
</feature>
<dbReference type="Gene3D" id="1.20.1250.20">
    <property type="entry name" value="MFS general substrate transporter like domains"/>
    <property type="match status" value="1"/>
</dbReference>
<dbReference type="GO" id="GO:0022857">
    <property type="term" value="F:transmembrane transporter activity"/>
    <property type="evidence" value="ECO:0007669"/>
    <property type="project" value="InterPro"/>
</dbReference>
<dbReference type="InterPro" id="IPR036259">
    <property type="entry name" value="MFS_trans_sf"/>
</dbReference>
<dbReference type="PANTHER" id="PTHR23507">
    <property type="entry name" value="ZGC:174356"/>
    <property type="match status" value="1"/>
</dbReference>
<comment type="subcellular location">
    <subcellularLocation>
        <location evidence="1">Membrane</location>
        <topology evidence="1">Multi-pass membrane protein</topology>
    </subcellularLocation>
</comment>
<feature type="transmembrane region" description="Helical" evidence="5">
    <location>
        <begin position="318"/>
        <end position="343"/>
    </location>
</feature>
<organism evidence="6 7">
    <name type="scientific">Orchesella cincta</name>
    <name type="common">Springtail</name>
    <name type="synonym">Podura cincta</name>
    <dbReference type="NCBI Taxonomy" id="48709"/>
    <lineage>
        <taxon>Eukaryota</taxon>
        <taxon>Metazoa</taxon>
        <taxon>Ecdysozoa</taxon>
        <taxon>Arthropoda</taxon>
        <taxon>Hexapoda</taxon>
        <taxon>Collembola</taxon>
        <taxon>Entomobryomorpha</taxon>
        <taxon>Entomobryoidea</taxon>
        <taxon>Orchesellidae</taxon>
        <taxon>Orchesellinae</taxon>
        <taxon>Orchesella</taxon>
    </lineage>
</organism>
<feature type="transmembrane region" description="Helical" evidence="5">
    <location>
        <begin position="180"/>
        <end position="198"/>
    </location>
</feature>
<evidence type="ECO:0000256" key="3">
    <source>
        <dbReference type="ARBA" id="ARBA00022989"/>
    </source>
</evidence>
<dbReference type="SUPFAM" id="SSF103473">
    <property type="entry name" value="MFS general substrate transporter"/>
    <property type="match status" value="1"/>
</dbReference>
<feature type="transmembrane region" description="Helical" evidence="5">
    <location>
        <begin position="282"/>
        <end position="306"/>
    </location>
</feature>
<comment type="caution">
    <text evidence="6">The sequence shown here is derived from an EMBL/GenBank/DDBJ whole genome shotgun (WGS) entry which is preliminary data.</text>
</comment>
<feature type="transmembrane region" description="Helical" evidence="5">
    <location>
        <begin position="404"/>
        <end position="423"/>
    </location>
</feature>
<dbReference type="InterPro" id="IPR011701">
    <property type="entry name" value="MFS"/>
</dbReference>
<dbReference type="Proteomes" id="UP000094527">
    <property type="component" value="Unassembled WGS sequence"/>
</dbReference>
<reference evidence="6 7" key="1">
    <citation type="journal article" date="2016" name="Genome Biol. Evol.">
        <title>Gene Family Evolution Reflects Adaptation to Soil Environmental Stressors in the Genome of the Collembolan Orchesella cincta.</title>
        <authorList>
            <person name="Faddeeva-Vakhrusheva A."/>
            <person name="Derks M.F."/>
            <person name="Anvar S.Y."/>
            <person name="Agamennone V."/>
            <person name="Suring W."/>
            <person name="Smit S."/>
            <person name="van Straalen N.M."/>
            <person name="Roelofs D."/>
        </authorList>
    </citation>
    <scope>NUCLEOTIDE SEQUENCE [LARGE SCALE GENOMIC DNA]</scope>
    <source>
        <tissue evidence="6">Mixed pool</tissue>
    </source>
</reference>
<feature type="transmembrane region" description="Helical" evidence="5">
    <location>
        <begin position="443"/>
        <end position="462"/>
    </location>
</feature>
<gene>
    <name evidence="6" type="ORF">Ocin01_01281</name>
</gene>
<evidence type="ECO:0000256" key="1">
    <source>
        <dbReference type="ARBA" id="ARBA00004141"/>
    </source>
</evidence>
<feature type="transmembrane region" description="Helical" evidence="5">
    <location>
        <begin position="20"/>
        <end position="38"/>
    </location>
</feature>
<evidence type="ECO:0000256" key="4">
    <source>
        <dbReference type="ARBA" id="ARBA00023136"/>
    </source>
</evidence>
<evidence type="ECO:0000256" key="2">
    <source>
        <dbReference type="ARBA" id="ARBA00022692"/>
    </source>
</evidence>